<keyword evidence="10" id="KW-1185">Reference proteome</keyword>
<evidence type="ECO:0000256" key="2">
    <source>
        <dbReference type="ARBA" id="ARBA00005551"/>
    </source>
</evidence>
<evidence type="ECO:0000259" key="8">
    <source>
        <dbReference type="Pfam" id="PF00999"/>
    </source>
</evidence>
<feature type="transmembrane region" description="Helical" evidence="7">
    <location>
        <begin position="130"/>
        <end position="149"/>
    </location>
</feature>
<evidence type="ECO:0000256" key="4">
    <source>
        <dbReference type="ARBA" id="ARBA00022692"/>
    </source>
</evidence>
<dbReference type="PANTHER" id="PTHR42751">
    <property type="entry name" value="SODIUM/HYDROGEN EXCHANGER FAMILY/TRKA DOMAIN PROTEIN"/>
    <property type="match status" value="1"/>
</dbReference>
<evidence type="ECO:0000256" key="5">
    <source>
        <dbReference type="ARBA" id="ARBA00022989"/>
    </source>
</evidence>
<evidence type="ECO:0000256" key="3">
    <source>
        <dbReference type="ARBA" id="ARBA00022448"/>
    </source>
</evidence>
<dbReference type="InterPro" id="IPR038770">
    <property type="entry name" value="Na+/solute_symporter_sf"/>
</dbReference>
<dbReference type="KEGG" id="fuv:JR347_12635"/>
<keyword evidence="4 7" id="KW-0812">Transmembrane</keyword>
<feature type="transmembrane region" description="Helical" evidence="7">
    <location>
        <begin position="20"/>
        <end position="38"/>
    </location>
</feature>
<feature type="transmembrane region" description="Helical" evidence="7">
    <location>
        <begin position="309"/>
        <end position="332"/>
    </location>
</feature>
<feature type="transmembrane region" description="Helical" evidence="7">
    <location>
        <begin position="233"/>
        <end position="266"/>
    </location>
</feature>
<dbReference type="Pfam" id="PF00999">
    <property type="entry name" value="Na_H_Exchanger"/>
    <property type="match status" value="1"/>
</dbReference>
<dbReference type="RefSeq" id="WP_205720961.1">
    <property type="nucleotide sequence ID" value="NZ_CP070608.1"/>
</dbReference>
<evidence type="ECO:0000256" key="7">
    <source>
        <dbReference type="SAM" id="Phobius"/>
    </source>
</evidence>
<protein>
    <submittedName>
        <fullName evidence="9">Cation:proton antiporter</fullName>
    </submittedName>
</protein>
<comment type="subcellular location">
    <subcellularLocation>
        <location evidence="1">Membrane</location>
        <topology evidence="1">Multi-pass membrane protein</topology>
    </subcellularLocation>
</comment>
<gene>
    <name evidence="9" type="ORF">JR347_12635</name>
</gene>
<feature type="transmembrane region" description="Helical" evidence="7">
    <location>
        <begin position="344"/>
        <end position="365"/>
    </location>
</feature>
<comment type="similarity">
    <text evidence="2">Belongs to the monovalent cation:proton antiporter 2 (CPA2) transporter (TC 2.A.37) family.</text>
</comment>
<dbReference type="AlphaFoldDB" id="A0A974ZZS5"/>
<sequence>MADMNELSLSILSAVQVDPILSKLVFLSVGIILISFLFKWLKQPYIVAYILVGIFIGPYGFQLVTDESLISSMGSFGLILLLFFIGMEISINKLIANWRIPVLGTLIQVIFSIGAVWLVSNLFTWQFNQILVLGFVISLSSSAIVLGYLQDRGLIDSKLGQNIIGILLVQDVLVVPMLVTLNYLSGEVLSVMEVGKQILGALLILGITIWVLKKDIIKLPFGKHIRKDHEIQVFIAFAFCFGFSLLTSFFGLSSALGAFVAGIIVSKAKETSWVHKSLHAFRIVFVALFFVSVGMLINMDFLIDNIKFVAILVFLAFFTNNLINALIVRFLGESWKDSLYTGAILAQIGEFSFILGATAYFIGLISENTYQLVISTISVTLILSPLWIIMMRNIIGSVKNPNL</sequence>
<feature type="transmembrane region" description="Helical" evidence="7">
    <location>
        <begin position="98"/>
        <end position="118"/>
    </location>
</feature>
<proteinExistence type="inferred from homology"/>
<accession>A0A974ZZS5</accession>
<feature type="transmembrane region" description="Helical" evidence="7">
    <location>
        <begin position="372"/>
        <end position="395"/>
    </location>
</feature>
<feature type="transmembrane region" description="Helical" evidence="7">
    <location>
        <begin position="69"/>
        <end position="86"/>
    </location>
</feature>
<keyword evidence="6 7" id="KW-0472">Membrane</keyword>
<feature type="transmembrane region" description="Helical" evidence="7">
    <location>
        <begin position="278"/>
        <end position="297"/>
    </location>
</feature>
<dbReference type="PANTHER" id="PTHR42751:SF3">
    <property type="entry name" value="SODIUM_GLUTAMATE SYMPORTER"/>
    <property type="match status" value="1"/>
</dbReference>
<reference evidence="9" key="1">
    <citation type="submission" date="2021-02" db="EMBL/GenBank/DDBJ databases">
        <title>Fulvivirga sp. S481 isolated from sea water.</title>
        <authorList>
            <person name="Bae S.S."/>
            <person name="Baek K."/>
        </authorList>
    </citation>
    <scope>NUCLEOTIDE SEQUENCE</scope>
    <source>
        <strain evidence="9">S481</strain>
    </source>
</reference>
<dbReference type="GO" id="GO:0015297">
    <property type="term" value="F:antiporter activity"/>
    <property type="evidence" value="ECO:0007669"/>
    <property type="project" value="InterPro"/>
</dbReference>
<dbReference type="GO" id="GO:0016020">
    <property type="term" value="C:membrane"/>
    <property type="evidence" value="ECO:0007669"/>
    <property type="project" value="UniProtKB-SubCell"/>
</dbReference>
<organism evidence="9 10">
    <name type="scientific">Fulvivirga lutea</name>
    <dbReference type="NCBI Taxonomy" id="2810512"/>
    <lineage>
        <taxon>Bacteria</taxon>
        <taxon>Pseudomonadati</taxon>
        <taxon>Bacteroidota</taxon>
        <taxon>Cytophagia</taxon>
        <taxon>Cytophagales</taxon>
        <taxon>Fulvivirgaceae</taxon>
        <taxon>Fulvivirga</taxon>
    </lineage>
</organism>
<keyword evidence="3" id="KW-0813">Transport</keyword>
<feature type="transmembrane region" description="Helical" evidence="7">
    <location>
        <begin position="194"/>
        <end position="212"/>
    </location>
</feature>
<dbReference type="EMBL" id="CP070608">
    <property type="protein sequence ID" value="QSE96445.1"/>
    <property type="molecule type" value="Genomic_DNA"/>
</dbReference>
<evidence type="ECO:0000313" key="9">
    <source>
        <dbReference type="EMBL" id="QSE96445.1"/>
    </source>
</evidence>
<dbReference type="InterPro" id="IPR006153">
    <property type="entry name" value="Cation/H_exchanger_TM"/>
</dbReference>
<feature type="transmembrane region" description="Helical" evidence="7">
    <location>
        <begin position="45"/>
        <end position="63"/>
    </location>
</feature>
<name>A0A974ZZS5_9BACT</name>
<feature type="domain" description="Cation/H+ exchanger transmembrane" evidence="8">
    <location>
        <begin position="32"/>
        <end position="388"/>
    </location>
</feature>
<evidence type="ECO:0000256" key="6">
    <source>
        <dbReference type="ARBA" id="ARBA00023136"/>
    </source>
</evidence>
<evidence type="ECO:0000313" key="10">
    <source>
        <dbReference type="Proteomes" id="UP000662783"/>
    </source>
</evidence>
<dbReference type="Proteomes" id="UP000662783">
    <property type="component" value="Chromosome"/>
</dbReference>
<dbReference type="GO" id="GO:1902600">
    <property type="term" value="P:proton transmembrane transport"/>
    <property type="evidence" value="ECO:0007669"/>
    <property type="project" value="InterPro"/>
</dbReference>
<keyword evidence="5 7" id="KW-1133">Transmembrane helix</keyword>
<feature type="transmembrane region" description="Helical" evidence="7">
    <location>
        <begin position="161"/>
        <end position="182"/>
    </location>
</feature>
<dbReference type="Gene3D" id="1.20.1530.20">
    <property type="match status" value="1"/>
</dbReference>
<evidence type="ECO:0000256" key="1">
    <source>
        <dbReference type="ARBA" id="ARBA00004141"/>
    </source>
</evidence>